<protein>
    <submittedName>
        <fullName evidence="2">Uncharacterized protein</fullName>
    </submittedName>
</protein>
<keyword evidence="3" id="KW-1185">Reference proteome</keyword>
<dbReference type="Proteomes" id="UP001374535">
    <property type="component" value="Chromosome 5"/>
</dbReference>
<reference evidence="2 3" key="1">
    <citation type="journal article" date="2023" name="Life. Sci Alliance">
        <title>Evolutionary insights into 3D genome organization and epigenetic landscape of Vigna mungo.</title>
        <authorList>
            <person name="Junaid A."/>
            <person name="Singh B."/>
            <person name="Bhatia S."/>
        </authorList>
    </citation>
    <scope>NUCLEOTIDE SEQUENCE [LARGE SCALE GENOMIC DNA]</scope>
    <source>
        <strain evidence="2">Urdbean</strain>
    </source>
</reference>
<dbReference type="AlphaFoldDB" id="A0AAQ3NJZ2"/>
<accession>A0AAQ3NJZ2</accession>
<name>A0AAQ3NJZ2_VIGMU</name>
<dbReference type="EMBL" id="CP144696">
    <property type="protein sequence ID" value="WVZ11745.1"/>
    <property type="molecule type" value="Genomic_DNA"/>
</dbReference>
<evidence type="ECO:0000256" key="1">
    <source>
        <dbReference type="SAM" id="MobiDB-lite"/>
    </source>
</evidence>
<evidence type="ECO:0000313" key="3">
    <source>
        <dbReference type="Proteomes" id="UP001374535"/>
    </source>
</evidence>
<sequence>MPSSSSNEEIRGPVTSGKGGVSGAQDEMQSSVTPFELLIELGVVGISLVDHRPKELSYLYLERVSLTYSTGYDGGKTSRFLQVRDKCIFPGLKWIAENHGPLIVRPLLVLEIFHQTVQNLMTGDL</sequence>
<organism evidence="2 3">
    <name type="scientific">Vigna mungo</name>
    <name type="common">Black gram</name>
    <name type="synonym">Phaseolus mungo</name>
    <dbReference type="NCBI Taxonomy" id="3915"/>
    <lineage>
        <taxon>Eukaryota</taxon>
        <taxon>Viridiplantae</taxon>
        <taxon>Streptophyta</taxon>
        <taxon>Embryophyta</taxon>
        <taxon>Tracheophyta</taxon>
        <taxon>Spermatophyta</taxon>
        <taxon>Magnoliopsida</taxon>
        <taxon>eudicotyledons</taxon>
        <taxon>Gunneridae</taxon>
        <taxon>Pentapetalae</taxon>
        <taxon>rosids</taxon>
        <taxon>fabids</taxon>
        <taxon>Fabales</taxon>
        <taxon>Fabaceae</taxon>
        <taxon>Papilionoideae</taxon>
        <taxon>50 kb inversion clade</taxon>
        <taxon>NPAAA clade</taxon>
        <taxon>indigoferoid/millettioid clade</taxon>
        <taxon>Phaseoleae</taxon>
        <taxon>Vigna</taxon>
    </lineage>
</organism>
<gene>
    <name evidence="2" type="ORF">V8G54_016275</name>
</gene>
<evidence type="ECO:0000313" key="2">
    <source>
        <dbReference type="EMBL" id="WVZ11745.1"/>
    </source>
</evidence>
<proteinExistence type="predicted"/>
<feature type="region of interest" description="Disordered" evidence="1">
    <location>
        <begin position="1"/>
        <end position="27"/>
    </location>
</feature>